<evidence type="ECO:0000256" key="6">
    <source>
        <dbReference type="SAM" id="SignalP"/>
    </source>
</evidence>
<keyword evidence="3" id="KW-0274">FAD</keyword>
<dbReference type="PROSITE" id="PS51387">
    <property type="entry name" value="FAD_PCMH"/>
    <property type="match status" value="1"/>
</dbReference>
<feature type="signal peptide" evidence="6">
    <location>
        <begin position="1"/>
        <end position="25"/>
    </location>
</feature>
<organism evidence="8">
    <name type="scientific">Volvariella volvacea</name>
    <dbReference type="NCBI Taxonomy" id="36659"/>
    <lineage>
        <taxon>Eukaryota</taxon>
        <taxon>Fungi</taxon>
        <taxon>Dikarya</taxon>
        <taxon>Basidiomycota</taxon>
        <taxon>Agaricomycotina</taxon>
        <taxon>Agaricomycetes</taxon>
        <taxon>Agaricomycetidae</taxon>
        <taxon>Agaricales</taxon>
        <taxon>Pluteineae</taxon>
        <taxon>Pluteaceae</taxon>
        <taxon>Volvariella</taxon>
    </lineage>
</organism>
<dbReference type="InterPro" id="IPR050416">
    <property type="entry name" value="FAD-linked_Oxidoreductase"/>
</dbReference>
<dbReference type="InterPro" id="IPR036318">
    <property type="entry name" value="FAD-bd_PCMH-like_sf"/>
</dbReference>
<dbReference type="PANTHER" id="PTHR42973:SF13">
    <property type="entry name" value="FAD-BINDING PCMH-TYPE DOMAIN-CONTAINING PROTEIN"/>
    <property type="match status" value="1"/>
</dbReference>
<keyword evidence="2" id="KW-0285">Flavoprotein</keyword>
<dbReference type="GO" id="GO:0016491">
    <property type="term" value="F:oxidoreductase activity"/>
    <property type="evidence" value="ECO:0007669"/>
    <property type="project" value="UniProtKB-KW"/>
</dbReference>
<keyword evidence="6" id="KW-0732">Signal</keyword>
<protein>
    <submittedName>
        <fullName evidence="8">FAD-binding protein</fullName>
    </submittedName>
</protein>
<dbReference type="SUPFAM" id="SSF56176">
    <property type="entry name" value="FAD-binding/transporter-associated domain-like"/>
    <property type="match status" value="1"/>
</dbReference>
<feature type="compositionally biased region" description="Low complexity" evidence="5">
    <location>
        <begin position="50"/>
        <end position="67"/>
    </location>
</feature>
<evidence type="ECO:0000256" key="1">
    <source>
        <dbReference type="ARBA" id="ARBA00005466"/>
    </source>
</evidence>
<accession>M9Z2X5</accession>
<evidence type="ECO:0000313" key="8">
    <source>
        <dbReference type="EMBL" id="AGK29884.1"/>
    </source>
</evidence>
<feature type="region of interest" description="Disordered" evidence="5">
    <location>
        <begin position="50"/>
        <end position="81"/>
    </location>
</feature>
<keyword evidence="4" id="KW-0560">Oxidoreductase</keyword>
<dbReference type="InterPro" id="IPR016166">
    <property type="entry name" value="FAD-bd_PCMH"/>
</dbReference>
<dbReference type="AlphaFoldDB" id="M9Z2X5"/>
<comment type="similarity">
    <text evidence="1">Belongs to the oxygen-dependent FAD-linked oxidoreductase family.</text>
</comment>
<dbReference type="InterPro" id="IPR006094">
    <property type="entry name" value="Oxid_FAD_bind_N"/>
</dbReference>
<evidence type="ECO:0000256" key="2">
    <source>
        <dbReference type="ARBA" id="ARBA00022630"/>
    </source>
</evidence>
<dbReference type="Gene3D" id="3.30.465.10">
    <property type="match status" value="1"/>
</dbReference>
<evidence type="ECO:0000256" key="3">
    <source>
        <dbReference type="ARBA" id="ARBA00022827"/>
    </source>
</evidence>
<evidence type="ECO:0000256" key="5">
    <source>
        <dbReference type="SAM" id="MobiDB-lite"/>
    </source>
</evidence>
<reference evidence="8" key="1">
    <citation type="journal article" date="2013" name="Microbiol. Res.">
        <title>Genes encoding FAD-binding proteins in Volvariella volvacea exhibit differential expression in homokaryons and heterokaryons.</title>
        <authorList>
            <person name="Meng L."/>
            <person name="Yan J."/>
            <person name="Xie B."/>
            <person name="Li Y."/>
            <person name="Chen B."/>
            <person name="Liu S."/>
            <person name="Li D."/>
            <person name="Yang Z."/>
            <person name="Zeng X."/>
            <person name="Deng Y."/>
            <person name="Jiang Y."/>
        </authorList>
    </citation>
    <scope>NUCLEOTIDE SEQUENCE</scope>
    <source>
        <strain evidence="8">PYd21</strain>
    </source>
</reference>
<feature type="domain" description="FAD-binding PCMH-type" evidence="7">
    <location>
        <begin position="127"/>
        <end position="297"/>
    </location>
</feature>
<dbReference type="EMBL" id="KC520527">
    <property type="protein sequence ID" value="AGK29884.1"/>
    <property type="molecule type" value="Genomic_DNA"/>
</dbReference>
<evidence type="ECO:0000259" key="7">
    <source>
        <dbReference type="PROSITE" id="PS51387"/>
    </source>
</evidence>
<dbReference type="InterPro" id="IPR016169">
    <property type="entry name" value="FAD-bd_PCMH_sub2"/>
</dbReference>
<dbReference type="PANTHER" id="PTHR42973">
    <property type="entry name" value="BINDING OXIDOREDUCTASE, PUTATIVE (AFU_ORTHOLOGUE AFUA_1G17690)-RELATED"/>
    <property type="match status" value="1"/>
</dbReference>
<dbReference type="GO" id="GO:0071949">
    <property type="term" value="F:FAD binding"/>
    <property type="evidence" value="ECO:0007669"/>
    <property type="project" value="InterPro"/>
</dbReference>
<dbReference type="Pfam" id="PF01565">
    <property type="entry name" value="FAD_binding_4"/>
    <property type="match status" value="1"/>
</dbReference>
<proteinExistence type="inferred from homology"/>
<sequence>MLSFKFSNLLTFVALSTTLFAAVSSQDVPVDAPTDVANPVDVATPTDVPVAAPTDAATPVDSATPTSININDIPIPTDSSVPENVNTNVSSDPACEQIAEAISAASEVFYPGVDGYAEGIKHWATSSVQQSSCVVEPGTPEDVAAILNIIGQTRSPFAVKGGGHTTNPGFSSTTGVQIAMTRMKDVAYDPATQIATVGAGALWDDVYAALDPHGVNVPGGRVMGVGVAGFTLGGGYSWKTNQHGLTLDNVAGFDVVKPTGEIAFVSADNDPELFSAIKGGLNNFGIVTVWGGFIIYTTESYDALSTAHANFAQSTDPKASLLGTYSIAVGQHYPSVQLFYDGPEPPPGTFDAFLELPAVHKDVGTRSYLEFMQNMPSAATTAGTRGAFHTLALETYSKALVDFIAEEATQASLSILSKSGVFVTYVLEPFLNDITTHAPANSSAYPFSRSTSTSYSPFNIYWAWTLPNFDDELHQAIQESAARIEQFAVSDGQASLAGSEVSLYPNYALGSTPAERIWGPNLAWMTNVKQRVDPQDVMGLAGGFKVPVPGQVVRKRLEGEL</sequence>
<evidence type="ECO:0000256" key="4">
    <source>
        <dbReference type="ARBA" id="ARBA00023002"/>
    </source>
</evidence>
<gene>
    <name evidence="8" type="ORF">GME6700_g</name>
</gene>
<name>M9Z2X5_9AGAR</name>
<feature type="chain" id="PRO_5004104617" evidence="6">
    <location>
        <begin position="26"/>
        <end position="561"/>
    </location>
</feature>